<sequence length="469" mass="51649">MHRKLSVRLGILLFGLLLLIELVLYAVLYVTLVDERSEEVIGQLLARGNTHRNALEDVYDDSTLSHVAMMESASRFTVVITDETGGVIRQSDPLDTDLQEWLKQSERAEGPHGGRILESAWRNHDYIVTDSPIVLDGNHAGHVLMFAPSGMIRQMVAELGRRFMTVGGLSVLITLVVIPVLTRFITRPLLQMKQATEQLATGGSLSGLDDARTDELGDLARSIGQLSADLDRLKAERNDFLASVAHELRTPITYIKGYADLAARPDTPEERRKEYSAIIRREAGHLSVLVGQLLDLARLDRPDFAIRTSSVRLSELAGSVIDLVGPAFTEKGVRLICKVPDNLSAELDAARFQQVLLNLLDNALHHTPSGKAITLSAESWKQGIRIRVDDEGEGIPTEELTAVFERFFRVDKSRSRKSGGTGLGLAIAKEIVEAHGGTIRAESSPGKGASMIITLERGRRRGMHPARRR</sequence>
<dbReference type="CDD" id="cd00082">
    <property type="entry name" value="HisKA"/>
    <property type="match status" value="1"/>
</dbReference>
<evidence type="ECO:0000256" key="12">
    <source>
        <dbReference type="SAM" id="Phobius"/>
    </source>
</evidence>
<dbReference type="STRING" id="550447.SAMN05428946_2595"/>
<evidence type="ECO:0000256" key="8">
    <source>
        <dbReference type="ARBA" id="ARBA00022777"/>
    </source>
</evidence>
<keyword evidence="5" id="KW-0597">Phosphoprotein</keyword>
<dbReference type="GO" id="GO:0030295">
    <property type="term" value="F:protein kinase activator activity"/>
    <property type="evidence" value="ECO:0007669"/>
    <property type="project" value="TreeGrafter"/>
</dbReference>
<dbReference type="FunFam" id="1.10.287.130:FF:000001">
    <property type="entry name" value="Two-component sensor histidine kinase"/>
    <property type="match status" value="1"/>
</dbReference>
<evidence type="ECO:0000256" key="5">
    <source>
        <dbReference type="ARBA" id="ARBA00022553"/>
    </source>
</evidence>
<keyword evidence="11 12" id="KW-0472">Membrane</keyword>
<keyword evidence="4" id="KW-1003">Cell membrane</keyword>
<comment type="subcellular location">
    <subcellularLocation>
        <location evidence="2">Cell membrane</location>
        <topology evidence="2">Multi-pass membrane protein</topology>
    </subcellularLocation>
</comment>
<dbReference type="FunFam" id="3.30.565.10:FF:000006">
    <property type="entry name" value="Sensor histidine kinase WalK"/>
    <property type="match status" value="1"/>
</dbReference>
<evidence type="ECO:0000313" key="15">
    <source>
        <dbReference type="EMBL" id="SIT91111.1"/>
    </source>
</evidence>
<dbReference type="Gene3D" id="1.10.287.130">
    <property type="match status" value="1"/>
</dbReference>
<protein>
    <recommendedName>
        <fullName evidence="3">histidine kinase</fullName>
        <ecNumber evidence="3">2.7.13.3</ecNumber>
    </recommendedName>
</protein>
<dbReference type="CDD" id="cd00075">
    <property type="entry name" value="HATPase"/>
    <property type="match status" value="1"/>
</dbReference>
<evidence type="ECO:0000256" key="3">
    <source>
        <dbReference type="ARBA" id="ARBA00012438"/>
    </source>
</evidence>
<dbReference type="RefSeq" id="WP_076759443.1">
    <property type="nucleotide sequence ID" value="NZ_FTPL01000004.1"/>
</dbReference>
<dbReference type="PANTHER" id="PTHR42878">
    <property type="entry name" value="TWO-COMPONENT HISTIDINE KINASE"/>
    <property type="match status" value="1"/>
</dbReference>
<keyword evidence="9" id="KW-0067">ATP-binding</keyword>
<dbReference type="InterPro" id="IPR003594">
    <property type="entry name" value="HATPase_dom"/>
</dbReference>
<dbReference type="PRINTS" id="PR00344">
    <property type="entry name" value="BCTRLSENSOR"/>
</dbReference>
<dbReference type="InterPro" id="IPR004358">
    <property type="entry name" value="Sig_transdc_His_kin-like_C"/>
</dbReference>
<dbReference type="InterPro" id="IPR003660">
    <property type="entry name" value="HAMP_dom"/>
</dbReference>
<evidence type="ECO:0000259" key="14">
    <source>
        <dbReference type="PROSITE" id="PS50885"/>
    </source>
</evidence>
<evidence type="ECO:0000256" key="9">
    <source>
        <dbReference type="ARBA" id="ARBA00022840"/>
    </source>
</evidence>
<name>A0A1U7PT11_9BACI</name>
<keyword evidence="7" id="KW-0547">Nucleotide-binding</keyword>
<dbReference type="InterPro" id="IPR005467">
    <property type="entry name" value="His_kinase_dom"/>
</dbReference>
<dbReference type="InterPro" id="IPR050351">
    <property type="entry name" value="BphY/WalK/GraS-like"/>
</dbReference>
<evidence type="ECO:0000256" key="7">
    <source>
        <dbReference type="ARBA" id="ARBA00022741"/>
    </source>
</evidence>
<evidence type="ECO:0000256" key="11">
    <source>
        <dbReference type="ARBA" id="ARBA00023136"/>
    </source>
</evidence>
<dbReference type="SMART" id="SM00388">
    <property type="entry name" value="HisKA"/>
    <property type="match status" value="1"/>
</dbReference>
<dbReference type="Proteomes" id="UP000187550">
    <property type="component" value="Unassembled WGS sequence"/>
</dbReference>
<dbReference type="InterPro" id="IPR036890">
    <property type="entry name" value="HATPase_C_sf"/>
</dbReference>
<dbReference type="Pfam" id="PF02518">
    <property type="entry name" value="HATPase_c"/>
    <property type="match status" value="1"/>
</dbReference>
<keyword evidence="16" id="KW-1185">Reference proteome</keyword>
<evidence type="ECO:0000256" key="1">
    <source>
        <dbReference type="ARBA" id="ARBA00000085"/>
    </source>
</evidence>
<evidence type="ECO:0000256" key="4">
    <source>
        <dbReference type="ARBA" id="ARBA00022475"/>
    </source>
</evidence>
<reference evidence="16" key="1">
    <citation type="submission" date="2017-01" db="EMBL/GenBank/DDBJ databases">
        <authorList>
            <person name="Varghese N."/>
            <person name="Submissions S."/>
        </authorList>
    </citation>
    <scope>NUCLEOTIDE SEQUENCE [LARGE SCALE GENOMIC DNA]</scope>
    <source>
        <strain evidence="16">MNA4</strain>
    </source>
</reference>
<dbReference type="SMART" id="SM00304">
    <property type="entry name" value="HAMP"/>
    <property type="match status" value="1"/>
</dbReference>
<keyword evidence="12" id="KW-0812">Transmembrane</keyword>
<keyword evidence="12" id="KW-1133">Transmembrane helix</keyword>
<dbReference type="SUPFAM" id="SSF47384">
    <property type="entry name" value="Homodimeric domain of signal transducing histidine kinase"/>
    <property type="match status" value="1"/>
</dbReference>
<dbReference type="SUPFAM" id="SSF158472">
    <property type="entry name" value="HAMP domain-like"/>
    <property type="match status" value="1"/>
</dbReference>
<dbReference type="InterPro" id="IPR036097">
    <property type="entry name" value="HisK_dim/P_sf"/>
</dbReference>
<dbReference type="Gene3D" id="3.30.565.10">
    <property type="entry name" value="Histidine kinase-like ATPase, C-terminal domain"/>
    <property type="match status" value="1"/>
</dbReference>
<dbReference type="PROSITE" id="PS50109">
    <property type="entry name" value="HIS_KIN"/>
    <property type="match status" value="1"/>
</dbReference>
<dbReference type="CDD" id="cd06225">
    <property type="entry name" value="HAMP"/>
    <property type="match status" value="1"/>
</dbReference>
<dbReference type="GO" id="GO:0005886">
    <property type="term" value="C:plasma membrane"/>
    <property type="evidence" value="ECO:0007669"/>
    <property type="project" value="UniProtKB-SubCell"/>
</dbReference>
<feature type="transmembrane region" description="Helical" evidence="12">
    <location>
        <begin position="12"/>
        <end position="32"/>
    </location>
</feature>
<dbReference type="Pfam" id="PF00512">
    <property type="entry name" value="HisKA"/>
    <property type="match status" value="1"/>
</dbReference>
<evidence type="ECO:0000256" key="10">
    <source>
        <dbReference type="ARBA" id="ARBA00023012"/>
    </source>
</evidence>
<dbReference type="AlphaFoldDB" id="A0A1U7PT11"/>
<gene>
    <name evidence="15" type="ORF">SAMN05428946_2595</name>
</gene>
<organism evidence="15 16">
    <name type="scientific">Edaphobacillus lindanitolerans</name>
    <dbReference type="NCBI Taxonomy" id="550447"/>
    <lineage>
        <taxon>Bacteria</taxon>
        <taxon>Bacillati</taxon>
        <taxon>Bacillota</taxon>
        <taxon>Bacilli</taxon>
        <taxon>Bacillales</taxon>
        <taxon>Bacillaceae</taxon>
        <taxon>Edaphobacillus</taxon>
    </lineage>
</organism>
<comment type="catalytic activity">
    <reaction evidence="1">
        <text>ATP + protein L-histidine = ADP + protein N-phospho-L-histidine.</text>
        <dbReference type="EC" id="2.7.13.3"/>
    </reaction>
</comment>
<keyword evidence="10" id="KW-0902">Two-component regulatory system</keyword>
<dbReference type="EMBL" id="FTPL01000004">
    <property type="protein sequence ID" value="SIT91111.1"/>
    <property type="molecule type" value="Genomic_DNA"/>
</dbReference>
<dbReference type="PANTHER" id="PTHR42878:SF7">
    <property type="entry name" value="SENSOR HISTIDINE KINASE GLRK"/>
    <property type="match status" value="1"/>
</dbReference>
<feature type="domain" description="Histidine kinase" evidence="13">
    <location>
        <begin position="243"/>
        <end position="459"/>
    </location>
</feature>
<evidence type="ECO:0000256" key="2">
    <source>
        <dbReference type="ARBA" id="ARBA00004651"/>
    </source>
</evidence>
<dbReference type="SUPFAM" id="SSF55874">
    <property type="entry name" value="ATPase domain of HSP90 chaperone/DNA topoisomerase II/histidine kinase"/>
    <property type="match status" value="1"/>
</dbReference>
<dbReference type="EC" id="2.7.13.3" evidence="3"/>
<dbReference type="OrthoDB" id="9813151at2"/>
<dbReference type="Gene3D" id="6.10.340.10">
    <property type="match status" value="1"/>
</dbReference>
<dbReference type="GO" id="GO:0000156">
    <property type="term" value="F:phosphorelay response regulator activity"/>
    <property type="evidence" value="ECO:0007669"/>
    <property type="project" value="TreeGrafter"/>
</dbReference>
<dbReference type="Pfam" id="PF00672">
    <property type="entry name" value="HAMP"/>
    <property type="match status" value="1"/>
</dbReference>
<evidence type="ECO:0000313" key="16">
    <source>
        <dbReference type="Proteomes" id="UP000187550"/>
    </source>
</evidence>
<dbReference type="GO" id="GO:0000155">
    <property type="term" value="F:phosphorelay sensor kinase activity"/>
    <property type="evidence" value="ECO:0007669"/>
    <property type="project" value="InterPro"/>
</dbReference>
<dbReference type="SMART" id="SM00387">
    <property type="entry name" value="HATPase_c"/>
    <property type="match status" value="1"/>
</dbReference>
<feature type="transmembrane region" description="Helical" evidence="12">
    <location>
        <begin position="163"/>
        <end position="185"/>
    </location>
</feature>
<proteinExistence type="predicted"/>
<dbReference type="GO" id="GO:0005524">
    <property type="term" value="F:ATP binding"/>
    <property type="evidence" value="ECO:0007669"/>
    <property type="project" value="UniProtKB-KW"/>
</dbReference>
<accession>A0A1U7PT11</accession>
<keyword evidence="6" id="KW-0808">Transferase</keyword>
<feature type="domain" description="HAMP" evidence="14">
    <location>
        <begin position="183"/>
        <end position="235"/>
    </location>
</feature>
<evidence type="ECO:0000259" key="13">
    <source>
        <dbReference type="PROSITE" id="PS50109"/>
    </source>
</evidence>
<dbReference type="GO" id="GO:0007234">
    <property type="term" value="P:osmosensory signaling via phosphorelay pathway"/>
    <property type="evidence" value="ECO:0007669"/>
    <property type="project" value="TreeGrafter"/>
</dbReference>
<dbReference type="PROSITE" id="PS50885">
    <property type="entry name" value="HAMP"/>
    <property type="match status" value="1"/>
</dbReference>
<evidence type="ECO:0000256" key="6">
    <source>
        <dbReference type="ARBA" id="ARBA00022679"/>
    </source>
</evidence>
<dbReference type="InterPro" id="IPR003661">
    <property type="entry name" value="HisK_dim/P_dom"/>
</dbReference>
<keyword evidence="8 15" id="KW-0418">Kinase</keyword>